<gene>
    <name evidence="1" type="ORF">OLC1_LOCUS22339</name>
</gene>
<sequence length="247" mass="27731">MVWLDGGGDRMVLIHTDAPSSSAQGKKLKREAGEQGTSRKHFWVWAHYEVIVEFPPETQRAKYLYYEASLSCATKNVTSCLINHLIRCQKCPFNIEAMRTKLELGAKVGKGQKRTRVLPPSTPGFSYGRFKLKDVTKIFEAYGANIAKDLSKVEKILEALFVSYSSSLVSRHRDTSSQLVDLNLNDMIEGDVIVDVASFLNSYFVENEEDENLVDVAKGKILEDCYYYGKASMSLPRVILGTVANRT</sequence>
<keyword evidence="2" id="KW-1185">Reference proteome</keyword>
<dbReference type="EMBL" id="OX459125">
    <property type="protein sequence ID" value="CAI9115909.1"/>
    <property type="molecule type" value="Genomic_DNA"/>
</dbReference>
<dbReference type="Proteomes" id="UP001161247">
    <property type="component" value="Chromosome 8"/>
</dbReference>
<protein>
    <submittedName>
        <fullName evidence="1">OLC1v1016922C1</fullName>
    </submittedName>
</protein>
<proteinExistence type="predicted"/>
<reference evidence="1" key="1">
    <citation type="submission" date="2023-03" db="EMBL/GenBank/DDBJ databases">
        <authorList>
            <person name="Julca I."/>
        </authorList>
    </citation>
    <scope>NUCLEOTIDE SEQUENCE</scope>
</reference>
<accession>A0AAV1E891</accession>
<organism evidence="1 2">
    <name type="scientific">Oldenlandia corymbosa var. corymbosa</name>
    <dbReference type="NCBI Taxonomy" id="529605"/>
    <lineage>
        <taxon>Eukaryota</taxon>
        <taxon>Viridiplantae</taxon>
        <taxon>Streptophyta</taxon>
        <taxon>Embryophyta</taxon>
        <taxon>Tracheophyta</taxon>
        <taxon>Spermatophyta</taxon>
        <taxon>Magnoliopsida</taxon>
        <taxon>eudicotyledons</taxon>
        <taxon>Gunneridae</taxon>
        <taxon>Pentapetalae</taxon>
        <taxon>asterids</taxon>
        <taxon>lamiids</taxon>
        <taxon>Gentianales</taxon>
        <taxon>Rubiaceae</taxon>
        <taxon>Rubioideae</taxon>
        <taxon>Spermacoceae</taxon>
        <taxon>Hedyotis-Oldenlandia complex</taxon>
        <taxon>Oldenlandia</taxon>
    </lineage>
</organism>
<name>A0AAV1E891_OLDCO</name>
<evidence type="ECO:0000313" key="2">
    <source>
        <dbReference type="Proteomes" id="UP001161247"/>
    </source>
</evidence>
<dbReference type="AlphaFoldDB" id="A0AAV1E891"/>
<evidence type="ECO:0000313" key="1">
    <source>
        <dbReference type="EMBL" id="CAI9115909.1"/>
    </source>
</evidence>